<dbReference type="AlphaFoldDB" id="A0A511DFJ5"/>
<proteinExistence type="inferred from homology"/>
<dbReference type="InterPro" id="IPR015424">
    <property type="entry name" value="PyrdxlP-dep_Trfase"/>
</dbReference>
<dbReference type="EC" id="4.4.1.13" evidence="2"/>
<keyword evidence="4" id="KW-0456">Lyase</keyword>
<evidence type="ECO:0000256" key="2">
    <source>
        <dbReference type="ARBA" id="ARBA00012224"/>
    </source>
</evidence>
<comment type="similarity">
    <text evidence="5">Belongs to the class-II pyridoxal-phosphate-dependent aminotransferase family. MalY/PatB cystathionine beta-lyase subfamily.</text>
</comment>
<evidence type="ECO:0000256" key="5">
    <source>
        <dbReference type="ARBA" id="ARBA00037974"/>
    </source>
</evidence>
<accession>A0A511DFJ5</accession>
<evidence type="ECO:0000256" key="1">
    <source>
        <dbReference type="ARBA" id="ARBA00001933"/>
    </source>
</evidence>
<dbReference type="GO" id="GO:0008483">
    <property type="term" value="F:transaminase activity"/>
    <property type="evidence" value="ECO:0007669"/>
    <property type="project" value="UniProtKB-KW"/>
</dbReference>
<dbReference type="Pfam" id="PF00155">
    <property type="entry name" value="Aminotran_1_2"/>
    <property type="match status" value="1"/>
</dbReference>
<keyword evidence="3" id="KW-0663">Pyridoxal phosphate</keyword>
<dbReference type="SUPFAM" id="SSF53383">
    <property type="entry name" value="PLP-dependent transferases"/>
    <property type="match status" value="1"/>
</dbReference>
<sequence>MTRDPLFDDLDLADLARRPGIKWRHAGPGNVAAWVADMDFAPPQPVTDAMVRLIEGGDLGYPEWLLVGTPLREAFAARMGARYGWDVPAGEVREHTDLIQGVQMVLHLATSPGDGVAVHTPCYPPFLATVEEMGRKRVDVPVRRTADGWDPNLAALDDAASGCRVLLLVNPHNPTGRVLTRDELAAVADIAHRHDLLVISDEIHAELVHAPHLHVPFASLGAHVAARTVTLNSASKAFNLAGLHCAVGHWGPPQLRARLDAHPSELFGGVSSLSVVATLAAWEHGDEWQRRLREVLRRNRDRVAAWLARRGGDDPLPEATYLYWFAARTLELRADDVVGVVTRDARVRLDGGPGFGSGHEGMLRLNLATAEPVLDELLRRLDTLRG</sequence>
<gene>
    <name evidence="7" type="ORF">PSU4_25140</name>
</gene>
<dbReference type="GO" id="GO:0030170">
    <property type="term" value="F:pyridoxal phosphate binding"/>
    <property type="evidence" value="ECO:0007669"/>
    <property type="project" value="InterPro"/>
</dbReference>
<dbReference type="GO" id="GO:0047804">
    <property type="term" value="F:cysteine-S-conjugate beta-lyase activity"/>
    <property type="evidence" value="ECO:0007669"/>
    <property type="project" value="UniProtKB-EC"/>
</dbReference>
<protein>
    <recommendedName>
        <fullName evidence="2">cysteine-S-conjugate beta-lyase</fullName>
        <ecNumber evidence="2">4.4.1.13</ecNumber>
    </recommendedName>
</protein>
<dbReference type="Gene3D" id="3.40.640.10">
    <property type="entry name" value="Type I PLP-dependent aspartate aminotransferase-like (Major domain)"/>
    <property type="match status" value="1"/>
</dbReference>
<evidence type="ECO:0000313" key="8">
    <source>
        <dbReference type="Proteomes" id="UP000321685"/>
    </source>
</evidence>
<evidence type="ECO:0000313" key="7">
    <source>
        <dbReference type="EMBL" id="GEL23560.1"/>
    </source>
</evidence>
<evidence type="ECO:0000259" key="6">
    <source>
        <dbReference type="Pfam" id="PF00155"/>
    </source>
</evidence>
<feature type="domain" description="Aminotransferase class I/classII large" evidence="6">
    <location>
        <begin position="71"/>
        <end position="381"/>
    </location>
</feature>
<dbReference type="EMBL" id="BJVJ01000021">
    <property type="protein sequence ID" value="GEL23560.1"/>
    <property type="molecule type" value="Genomic_DNA"/>
</dbReference>
<dbReference type="InterPro" id="IPR015421">
    <property type="entry name" value="PyrdxlP-dep_Trfase_major"/>
</dbReference>
<dbReference type="Proteomes" id="UP000321685">
    <property type="component" value="Unassembled WGS sequence"/>
</dbReference>
<dbReference type="InterPro" id="IPR015422">
    <property type="entry name" value="PyrdxlP-dep_Trfase_small"/>
</dbReference>
<reference evidence="7 8" key="1">
    <citation type="submission" date="2019-07" db="EMBL/GenBank/DDBJ databases">
        <title>Whole genome shotgun sequence of Pseudonocardia sulfidoxydans NBRC 16205.</title>
        <authorList>
            <person name="Hosoyama A."/>
            <person name="Uohara A."/>
            <person name="Ohji S."/>
            <person name="Ichikawa N."/>
        </authorList>
    </citation>
    <scope>NUCLEOTIDE SEQUENCE [LARGE SCALE GENOMIC DNA]</scope>
    <source>
        <strain evidence="7 8">NBRC 16205</strain>
    </source>
</reference>
<dbReference type="PANTHER" id="PTHR43525:SF2">
    <property type="entry name" value="CYSTATHIONINE BETA-LYASE-RELATED"/>
    <property type="match status" value="1"/>
</dbReference>
<comment type="caution">
    <text evidence="7">The sequence shown here is derived from an EMBL/GenBank/DDBJ whole genome shotgun (WGS) entry which is preliminary data.</text>
</comment>
<dbReference type="Gene3D" id="3.90.1150.10">
    <property type="entry name" value="Aspartate Aminotransferase, domain 1"/>
    <property type="match status" value="1"/>
</dbReference>
<dbReference type="InterPro" id="IPR004839">
    <property type="entry name" value="Aminotransferase_I/II_large"/>
</dbReference>
<evidence type="ECO:0000256" key="3">
    <source>
        <dbReference type="ARBA" id="ARBA00022898"/>
    </source>
</evidence>
<name>A0A511DFJ5_9PSEU</name>
<evidence type="ECO:0000256" key="4">
    <source>
        <dbReference type="ARBA" id="ARBA00023239"/>
    </source>
</evidence>
<dbReference type="RefSeq" id="WP_186816903.1">
    <property type="nucleotide sequence ID" value="NZ_BJVJ01000021.1"/>
</dbReference>
<dbReference type="CDD" id="cd00609">
    <property type="entry name" value="AAT_like"/>
    <property type="match status" value="1"/>
</dbReference>
<dbReference type="PANTHER" id="PTHR43525">
    <property type="entry name" value="PROTEIN MALY"/>
    <property type="match status" value="1"/>
</dbReference>
<keyword evidence="8" id="KW-1185">Reference proteome</keyword>
<keyword evidence="7" id="KW-0808">Transferase</keyword>
<dbReference type="InterPro" id="IPR051798">
    <property type="entry name" value="Class-II_PLP-Dep_Aminotrans"/>
</dbReference>
<organism evidence="7 8">
    <name type="scientific">Pseudonocardia sulfidoxydans NBRC 16205</name>
    <dbReference type="NCBI Taxonomy" id="1223511"/>
    <lineage>
        <taxon>Bacteria</taxon>
        <taxon>Bacillati</taxon>
        <taxon>Actinomycetota</taxon>
        <taxon>Actinomycetes</taxon>
        <taxon>Pseudonocardiales</taxon>
        <taxon>Pseudonocardiaceae</taxon>
        <taxon>Pseudonocardia</taxon>
    </lineage>
</organism>
<keyword evidence="7" id="KW-0032">Aminotransferase</keyword>
<comment type="cofactor">
    <cofactor evidence="1">
        <name>pyridoxal 5'-phosphate</name>
        <dbReference type="ChEBI" id="CHEBI:597326"/>
    </cofactor>
</comment>